<feature type="region of interest" description="Disordered" evidence="1">
    <location>
        <begin position="110"/>
        <end position="234"/>
    </location>
</feature>
<feature type="compositionally biased region" description="Polar residues" evidence="1">
    <location>
        <begin position="1"/>
        <end position="12"/>
    </location>
</feature>
<gene>
    <name evidence="2" type="ORF">WMY93_032038</name>
</gene>
<feature type="compositionally biased region" description="Low complexity" evidence="1">
    <location>
        <begin position="120"/>
        <end position="142"/>
    </location>
</feature>
<feature type="compositionally biased region" description="Basic and acidic residues" evidence="1">
    <location>
        <begin position="154"/>
        <end position="169"/>
    </location>
</feature>
<evidence type="ECO:0000256" key="1">
    <source>
        <dbReference type="SAM" id="MobiDB-lite"/>
    </source>
</evidence>
<reference evidence="3" key="1">
    <citation type="submission" date="2024-04" db="EMBL/GenBank/DDBJ databases">
        <title>Salinicola lusitanus LLJ914,a marine bacterium isolated from the Okinawa Trough.</title>
        <authorList>
            <person name="Li J."/>
        </authorList>
    </citation>
    <scope>NUCLEOTIDE SEQUENCE [LARGE SCALE GENOMIC DNA]</scope>
</reference>
<dbReference type="AlphaFoldDB" id="A0AAW0MCM2"/>
<evidence type="ECO:0000313" key="2">
    <source>
        <dbReference type="EMBL" id="KAK7877252.1"/>
    </source>
</evidence>
<organism evidence="2 3">
    <name type="scientific">Mugilogobius chulae</name>
    <name type="common">yellowstripe goby</name>
    <dbReference type="NCBI Taxonomy" id="88201"/>
    <lineage>
        <taxon>Eukaryota</taxon>
        <taxon>Metazoa</taxon>
        <taxon>Chordata</taxon>
        <taxon>Craniata</taxon>
        <taxon>Vertebrata</taxon>
        <taxon>Euteleostomi</taxon>
        <taxon>Actinopterygii</taxon>
        <taxon>Neopterygii</taxon>
        <taxon>Teleostei</taxon>
        <taxon>Neoteleostei</taxon>
        <taxon>Acanthomorphata</taxon>
        <taxon>Gobiaria</taxon>
        <taxon>Gobiiformes</taxon>
        <taxon>Gobioidei</taxon>
        <taxon>Gobiidae</taxon>
        <taxon>Gobionellinae</taxon>
        <taxon>Mugilogobius</taxon>
    </lineage>
</organism>
<name>A0AAW0MCM2_9GOBI</name>
<protein>
    <submittedName>
        <fullName evidence="2">Uncharacterized protein</fullName>
    </submittedName>
</protein>
<accession>A0AAW0MCM2</accession>
<dbReference type="Proteomes" id="UP001460270">
    <property type="component" value="Unassembled WGS sequence"/>
</dbReference>
<evidence type="ECO:0000313" key="3">
    <source>
        <dbReference type="Proteomes" id="UP001460270"/>
    </source>
</evidence>
<feature type="compositionally biased region" description="Polar residues" evidence="1">
    <location>
        <begin position="251"/>
        <end position="276"/>
    </location>
</feature>
<feature type="region of interest" description="Disordered" evidence="1">
    <location>
        <begin position="1"/>
        <end position="70"/>
    </location>
</feature>
<proteinExistence type="predicted"/>
<sequence length="298" mass="32028">MMLLTNSPNRITVTHRHKERKHNTSLNLATPPELVEDDLESNGGIAKKLASIKEDEEGSSSEGSPRMPLAGWLTVCAPPLRSPLLPPRPFRPSSEPSLRPATLQIPVVSFSCPQPQSPRFDFSPSTSHSFPPSPDTSSPVDPESADTMRTISKLKHEDERSVSSGDQREPGATGSDTPPQAPPPQPFCGFNSAHHQHNSAPEPPSSHSVSPAPFFLSPHAATDSAEGQTSNLHDRNLTHDFLVSPTRKLTHSSAPTSLTSSPNERNAQKLNSSSNPALSTTLLIDLDATDTQALSWSS</sequence>
<feature type="compositionally biased region" description="Basic residues" evidence="1">
    <location>
        <begin position="13"/>
        <end position="23"/>
    </location>
</feature>
<feature type="region of interest" description="Disordered" evidence="1">
    <location>
        <begin position="248"/>
        <end position="277"/>
    </location>
</feature>
<comment type="caution">
    <text evidence="2">The sequence shown here is derived from an EMBL/GenBank/DDBJ whole genome shotgun (WGS) entry which is preliminary data.</text>
</comment>
<keyword evidence="3" id="KW-1185">Reference proteome</keyword>
<dbReference type="EMBL" id="JBBPFD010000708">
    <property type="protein sequence ID" value="KAK7877252.1"/>
    <property type="molecule type" value="Genomic_DNA"/>
</dbReference>